<keyword evidence="3" id="KW-1185">Reference proteome</keyword>
<proteinExistence type="predicted"/>
<sequence length="539" mass="60841">MVDLPGTNDTDAQRTLVTNSVRDSATAVAVVTSDSNLGPDIESWLRHSSVLANFLEATNQRRQRLFIIRTKLDSYHPEISDEECRDLTEAEEAELFWKAVENYKDEQTQTYRAMLRDIASPKLPHGEDEASRAKRTELLSRIDEIPVYFVSALAHEVFTGRYQASRRTRNQLSEYFDEEIEKTGVPGLNAAFQNVAAEYLAANFYDDLELQLEQEARLLAGTFQRAITSLKAELAGGRDALQNTVSRVRGELIPWLRSEVDELENRFREKFAVGANGIHDRLRHADAMSVRRFDDKLRLWSNYHWASLRAAGRKKGSHMTSRGDCIDFAEDICSVLVDDVTVAWTHFRDDLIANEIESVTSRLVDGLQIKLAEYEQLSEQDEVRLAINQIAKQLSGITHQQRLQLLQLVNEKIREVESIRRPAYEIAQDEFAPIYRGISIEMGTGCAARIRQRLESEVPAAIDRIRRRVFELVSSSVSNLGDGCAGELGAFGDFATDRIEATVTHISTELIDRDETILNARIDTANAALKLLPANLETA</sequence>
<dbReference type="EMBL" id="JASZZN010000007">
    <property type="protein sequence ID" value="MDM4015937.1"/>
    <property type="molecule type" value="Genomic_DNA"/>
</dbReference>
<dbReference type="InterPro" id="IPR056024">
    <property type="entry name" value="DUF7605"/>
</dbReference>
<evidence type="ECO:0000313" key="2">
    <source>
        <dbReference type="EMBL" id="MDM4015937.1"/>
    </source>
</evidence>
<comment type="caution">
    <text evidence="2">The sequence shown here is derived from an EMBL/GenBank/DDBJ whole genome shotgun (WGS) entry which is preliminary data.</text>
</comment>
<gene>
    <name evidence="2" type="ORF">QTN89_10880</name>
</gene>
<name>A0ABT7PHG9_9BACT</name>
<evidence type="ECO:0000259" key="1">
    <source>
        <dbReference type="Pfam" id="PF24564"/>
    </source>
</evidence>
<feature type="domain" description="DUF7605" evidence="1">
    <location>
        <begin position="296"/>
        <end position="457"/>
    </location>
</feature>
<protein>
    <recommendedName>
        <fullName evidence="1">DUF7605 domain-containing protein</fullName>
    </recommendedName>
</protein>
<dbReference type="Pfam" id="PF24564">
    <property type="entry name" value="DUF7605"/>
    <property type="match status" value="1"/>
</dbReference>
<dbReference type="RefSeq" id="WP_289163508.1">
    <property type="nucleotide sequence ID" value="NZ_JASZZN010000007.1"/>
</dbReference>
<dbReference type="Proteomes" id="UP001239462">
    <property type="component" value="Unassembled WGS sequence"/>
</dbReference>
<organism evidence="2 3">
    <name type="scientific">Roseiconus lacunae</name>
    <dbReference type="NCBI Taxonomy" id="2605694"/>
    <lineage>
        <taxon>Bacteria</taxon>
        <taxon>Pseudomonadati</taxon>
        <taxon>Planctomycetota</taxon>
        <taxon>Planctomycetia</taxon>
        <taxon>Pirellulales</taxon>
        <taxon>Pirellulaceae</taxon>
        <taxon>Roseiconus</taxon>
    </lineage>
</organism>
<dbReference type="PANTHER" id="PTHR36681">
    <property type="entry name" value="NUCLEAR GTPASE, GERMINAL CENTER-ASSOCIATED, TANDEM DUPLICATE 3"/>
    <property type="match status" value="1"/>
</dbReference>
<dbReference type="PANTHER" id="PTHR36681:SF3">
    <property type="entry name" value="NUCLEAR GTPASE, GERMINAL CENTER-ASSOCIATED, TANDEM DUPLICATE 3"/>
    <property type="match status" value="1"/>
</dbReference>
<accession>A0ABT7PHG9</accession>
<reference evidence="2 3" key="1">
    <citation type="submission" date="2023-06" db="EMBL/GenBank/DDBJ databases">
        <title>Roseiconus lacunae JC819 isolated from Gulf of Mannar region, Tamil Nadu.</title>
        <authorList>
            <person name="Pk S."/>
            <person name="Ch S."/>
            <person name="Ch V.R."/>
        </authorList>
    </citation>
    <scope>NUCLEOTIDE SEQUENCE [LARGE SCALE GENOMIC DNA]</scope>
    <source>
        <strain evidence="2 3">JC819</strain>
    </source>
</reference>
<evidence type="ECO:0000313" key="3">
    <source>
        <dbReference type="Proteomes" id="UP001239462"/>
    </source>
</evidence>